<organism evidence="3 4">
    <name type="scientific">Nostoc spongiaeforme FACHB-130</name>
    <dbReference type="NCBI Taxonomy" id="1357510"/>
    <lineage>
        <taxon>Bacteria</taxon>
        <taxon>Bacillati</taxon>
        <taxon>Cyanobacteriota</taxon>
        <taxon>Cyanophyceae</taxon>
        <taxon>Nostocales</taxon>
        <taxon>Nostocaceae</taxon>
        <taxon>Nostoc</taxon>
    </lineage>
</organism>
<evidence type="ECO:0000313" key="4">
    <source>
        <dbReference type="Proteomes" id="UP000603457"/>
    </source>
</evidence>
<feature type="region of interest" description="Disordered" evidence="1">
    <location>
        <begin position="15"/>
        <end position="74"/>
    </location>
</feature>
<feature type="transmembrane region" description="Helical" evidence="2">
    <location>
        <begin position="99"/>
        <end position="120"/>
    </location>
</feature>
<evidence type="ECO:0000256" key="2">
    <source>
        <dbReference type="SAM" id="Phobius"/>
    </source>
</evidence>
<evidence type="ECO:0000313" key="3">
    <source>
        <dbReference type="EMBL" id="MBD2594549.1"/>
    </source>
</evidence>
<keyword evidence="4" id="KW-1185">Reference proteome</keyword>
<dbReference type="RefSeq" id="WP_190967410.1">
    <property type="nucleotide sequence ID" value="NZ_JACJTB010000008.1"/>
</dbReference>
<name>A0ABR8FTS8_9NOSO</name>
<feature type="compositionally biased region" description="Low complexity" evidence="1">
    <location>
        <begin position="31"/>
        <end position="50"/>
    </location>
</feature>
<keyword evidence="2" id="KW-0812">Transmembrane</keyword>
<reference evidence="3 4" key="1">
    <citation type="journal article" date="2020" name="ISME J.">
        <title>Comparative genomics reveals insights into cyanobacterial evolution and habitat adaptation.</title>
        <authorList>
            <person name="Chen M.Y."/>
            <person name="Teng W.K."/>
            <person name="Zhao L."/>
            <person name="Hu C.X."/>
            <person name="Zhou Y.K."/>
            <person name="Han B.P."/>
            <person name="Song L.R."/>
            <person name="Shu W.S."/>
        </authorList>
    </citation>
    <scope>NUCLEOTIDE SEQUENCE [LARGE SCALE GENOMIC DNA]</scope>
    <source>
        <strain evidence="3 4">FACHB-130</strain>
    </source>
</reference>
<proteinExistence type="predicted"/>
<evidence type="ECO:0000256" key="1">
    <source>
        <dbReference type="SAM" id="MobiDB-lite"/>
    </source>
</evidence>
<dbReference type="EMBL" id="JACJTB010000008">
    <property type="protein sequence ID" value="MBD2594549.1"/>
    <property type="molecule type" value="Genomic_DNA"/>
</dbReference>
<comment type="caution">
    <text evidence="3">The sequence shown here is derived from an EMBL/GenBank/DDBJ whole genome shotgun (WGS) entry which is preliminary data.</text>
</comment>
<accession>A0ABR8FTS8</accession>
<sequence>MAAVRKSAVSATNTWFGRNSKPTVPRRRSPVRGSVISSVSPLSEPSPVVSPKHRRRNAKSLSVPTTKGSPELTASKVSHVPTAEVLPNWLLRLYTVHRYSSVVTFLLVAVALVVYGWTVYSQERWNQEFRRLQNLQRNERQLTTTNAMLKNKMAEEAEKPSAGLVSPTPDKTIFLPSAPDSANSAPSNTRPNSPVQQSTSSPLGY</sequence>
<evidence type="ECO:0008006" key="5">
    <source>
        <dbReference type="Google" id="ProtNLM"/>
    </source>
</evidence>
<feature type="compositionally biased region" description="Polar residues" evidence="1">
    <location>
        <begin position="59"/>
        <end position="68"/>
    </location>
</feature>
<protein>
    <recommendedName>
        <fullName evidence="5">Cell division protein FtsL</fullName>
    </recommendedName>
</protein>
<dbReference type="Proteomes" id="UP000603457">
    <property type="component" value="Unassembled WGS sequence"/>
</dbReference>
<feature type="compositionally biased region" description="Polar residues" evidence="1">
    <location>
        <begin position="189"/>
        <end position="205"/>
    </location>
</feature>
<gene>
    <name evidence="3" type="ORF">H6G74_09450</name>
</gene>
<keyword evidence="2" id="KW-0472">Membrane</keyword>
<feature type="region of interest" description="Disordered" evidence="1">
    <location>
        <begin position="155"/>
        <end position="205"/>
    </location>
</feature>
<keyword evidence="2" id="KW-1133">Transmembrane helix</keyword>
<feature type="compositionally biased region" description="Low complexity" evidence="1">
    <location>
        <begin position="176"/>
        <end position="188"/>
    </location>
</feature>